<evidence type="ECO:0000256" key="2">
    <source>
        <dbReference type="ARBA" id="ARBA00022801"/>
    </source>
</evidence>
<evidence type="ECO:0000313" key="4">
    <source>
        <dbReference type="Proteomes" id="UP000294599"/>
    </source>
</evidence>
<dbReference type="EMBL" id="SMAF01000002">
    <property type="protein sequence ID" value="TCT00786.1"/>
    <property type="molecule type" value="Genomic_DNA"/>
</dbReference>
<accession>A0A4R3LMD7</accession>
<keyword evidence="2 3" id="KW-0378">Hydrolase</keyword>
<proteinExistence type="inferred from homology"/>
<dbReference type="PANTHER" id="PTHR31793">
    <property type="entry name" value="4-HYDROXYBENZOYL-COA THIOESTERASE FAMILY MEMBER"/>
    <property type="match status" value="1"/>
</dbReference>
<dbReference type="NCBIfam" id="TIGR02799">
    <property type="entry name" value="thio_ybgC"/>
    <property type="match status" value="1"/>
</dbReference>
<protein>
    <submittedName>
        <fullName evidence="3">Acyl-CoA thioester hydrolase</fullName>
    </submittedName>
</protein>
<keyword evidence="4" id="KW-1185">Reference proteome</keyword>
<evidence type="ECO:0000256" key="1">
    <source>
        <dbReference type="ARBA" id="ARBA00005953"/>
    </source>
</evidence>
<dbReference type="CDD" id="cd00586">
    <property type="entry name" value="4HBT"/>
    <property type="match status" value="1"/>
</dbReference>
<dbReference type="InterPro" id="IPR006684">
    <property type="entry name" value="YbgC/YbaW"/>
</dbReference>
<dbReference type="PIRSF" id="PIRSF003230">
    <property type="entry name" value="YbgC"/>
    <property type="match status" value="1"/>
</dbReference>
<dbReference type="InterPro" id="IPR029069">
    <property type="entry name" value="HotDog_dom_sf"/>
</dbReference>
<dbReference type="NCBIfam" id="TIGR00051">
    <property type="entry name" value="YbgC/FadM family acyl-CoA thioesterase"/>
    <property type="match status" value="1"/>
</dbReference>
<dbReference type="InterPro" id="IPR008272">
    <property type="entry name" value="HB-CoA_thioesterase_AS"/>
</dbReference>
<gene>
    <name evidence="3" type="ORF">EDC25_102151</name>
</gene>
<dbReference type="PANTHER" id="PTHR31793:SF37">
    <property type="entry name" value="ACYL-COA THIOESTER HYDROLASE YBGC"/>
    <property type="match status" value="1"/>
</dbReference>
<dbReference type="Gene3D" id="3.10.129.10">
    <property type="entry name" value="Hotdog Thioesterase"/>
    <property type="match status" value="1"/>
</dbReference>
<dbReference type="InterPro" id="IPR014166">
    <property type="entry name" value="Tol-Pal_acyl-CoA_thioesterase"/>
</dbReference>
<sequence length="137" mass="15477">MSEQPSFTWPVRVYFEDTDTGGVVYHAGYLRYYERCRTEWLRARGWSQQVLMSGQGVAFAVRSMSVEWIAPARLDDLLEVQLSVRQMRGASMRVDQRIVRAGDGVVLSSAQVRVASVRVPDFRPVPIPDALLESLTA</sequence>
<organism evidence="3 4">
    <name type="scientific">Pseudofulvimonas gallinarii</name>
    <dbReference type="NCBI Taxonomy" id="634155"/>
    <lineage>
        <taxon>Bacteria</taxon>
        <taxon>Pseudomonadati</taxon>
        <taxon>Pseudomonadota</taxon>
        <taxon>Gammaproteobacteria</taxon>
        <taxon>Lysobacterales</taxon>
        <taxon>Rhodanobacteraceae</taxon>
        <taxon>Pseudofulvimonas</taxon>
    </lineage>
</organism>
<dbReference type="Proteomes" id="UP000294599">
    <property type="component" value="Unassembled WGS sequence"/>
</dbReference>
<comment type="similarity">
    <text evidence="1">Belongs to the 4-hydroxybenzoyl-CoA thioesterase family.</text>
</comment>
<dbReference type="PROSITE" id="PS01328">
    <property type="entry name" value="4HBCOA_THIOESTERASE"/>
    <property type="match status" value="1"/>
</dbReference>
<evidence type="ECO:0000313" key="3">
    <source>
        <dbReference type="EMBL" id="TCT00786.1"/>
    </source>
</evidence>
<dbReference type="AlphaFoldDB" id="A0A4R3LMD7"/>
<dbReference type="InterPro" id="IPR050563">
    <property type="entry name" value="4-hydroxybenzoyl-CoA_TE"/>
</dbReference>
<dbReference type="FunFam" id="3.10.129.10:FF:000004">
    <property type="entry name" value="Tol-pal system-associated acyl-CoA thioesterase"/>
    <property type="match status" value="1"/>
</dbReference>
<dbReference type="GO" id="GO:0047617">
    <property type="term" value="F:fatty acyl-CoA hydrolase activity"/>
    <property type="evidence" value="ECO:0007669"/>
    <property type="project" value="TreeGrafter"/>
</dbReference>
<dbReference type="RefSeq" id="WP_123522081.1">
    <property type="nucleotide sequence ID" value="NZ_JBHLWF010000013.1"/>
</dbReference>
<reference evidence="3 4" key="1">
    <citation type="submission" date="2019-03" db="EMBL/GenBank/DDBJ databases">
        <title>Genomic Encyclopedia of Type Strains, Phase IV (KMG-IV): sequencing the most valuable type-strain genomes for metagenomic binning, comparative biology and taxonomic classification.</title>
        <authorList>
            <person name="Goeker M."/>
        </authorList>
    </citation>
    <scope>NUCLEOTIDE SEQUENCE [LARGE SCALE GENOMIC DNA]</scope>
    <source>
        <strain evidence="3 4">DSM 21944</strain>
    </source>
</reference>
<dbReference type="OrthoDB" id="9808429at2"/>
<dbReference type="SUPFAM" id="SSF54637">
    <property type="entry name" value="Thioesterase/thiol ester dehydrase-isomerase"/>
    <property type="match status" value="1"/>
</dbReference>
<name>A0A4R3LMD7_9GAMM</name>
<dbReference type="Pfam" id="PF13279">
    <property type="entry name" value="4HBT_2"/>
    <property type="match status" value="1"/>
</dbReference>
<comment type="caution">
    <text evidence="3">The sequence shown here is derived from an EMBL/GenBank/DDBJ whole genome shotgun (WGS) entry which is preliminary data.</text>
</comment>